<dbReference type="GO" id="GO:0000164">
    <property type="term" value="C:protein phosphatase type 1 complex"/>
    <property type="evidence" value="ECO:0007669"/>
    <property type="project" value="TreeGrafter"/>
</dbReference>
<dbReference type="Proteomes" id="UP000005220">
    <property type="component" value="Chromosome 7"/>
</dbReference>
<organism evidence="3 4">
    <name type="scientific">Kazachstania africana (strain ATCC 22294 / BCRC 22015 / CBS 2517 / CECT 1963 / NBRC 1671 / NRRL Y-8276)</name>
    <name type="common">Yeast</name>
    <name type="synonym">Kluyveromyces africanus</name>
    <dbReference type="NCBI Taxonomy" id="1071382"/>
    <lineage>
        <taxon>Eukaryota</taxon>
        <taxon>Fungi</taxon>
        <taxon>Dikarya</taxon>
        <taxon>Ascomycota</taxon>
        <taxon>Saccharomycotina</taxon>
        <taxon>Saccharomycetes</taxon>
        <taxon>Saccharomycetales</taxon>
        <taxon>Saccharomycetaceae</taxon>
        <taxon>Kazachstania</taxon>
    </lineage>
</organism>
<dbReference type="InterPro" id="IPR005036">
    <property type="entry name" value="CBM21_dom"/>
</dbReference>
<dbReference type="STRING" id="1071382.H2AY30"/>
<dbReference type="Gene3D" id="2.60.40.2440">
    <property type="entry name" value="Carbohydrate binding type-21 domain"/>
    <property type="match status" value="1"/>
</dbReference>
<dbReference type="PROSITE" id="PS51159">
    <property type="entry name" value="CBM21"/>
    <property type="match status" value="1"/>
</dbReference>
<proteinExistence type="predicted"/>
<dbReference type="OrthoDB" id="1881at2759"/>
<feature type="region of interest" description="Disordered" evidence="1">
    <location>
        <begin position="406"/>
        <end position="438"/>
    </location>
</feature>
<dbReference type="PANTHER" id="PTHR12307:SF51">
    <property type="entry name" value="SERINE_THREONINE-PROTEIN PHOSPHATASE 1 REGULATORY SUBUNIT GAC1-RELATED"/>
    <property type="match status" value="1"/>
</dbReference>
<dbReference type="InterPro" id="IPR050782">
    <property type="entry name" value="PP1_regulatory_subunit_3"/>
</dbReference>
<keyword evidence="4" id="KW-1185">Reference proteome</keyword>
<feature type="domain" description="CBM21" evidence="2">
    <location>
        <begin position="143"/>
        <end position="259"/>
    </location>
</feature>
<evidence type="ECO:0000313" key="4">
    <source>
        <dbReference type="Proteomes" id="UP000005220"/>
    </source>
</evidence>
<dbReference type="RefSeq" id="XP_003958415.1">
    <property type="nucleotide sequence ID" value="XM_003958366.1"/>
</dbReference>
<accession>H2AY30</accession>
<dbReference type="PANTHER" id="PTHR12307">
    <property type="entry name" value="PROTEIN PHOSPHATASE 1 REGULATORY SUBUNIT"/>
    <property type="match status" value="1"/>
</dbReference>
<evidence type="ECO:0000256" key="1">
    <source>
        <dbReference type="SAM" id="MobiDB-lite"/>
    </source>
</evidence>
<evidence type="ECO:0000259" key="2">
    <source>
        <dbReference type="PROSITE" id="PS51159"/>
    </source>
</evidence>
<dbReference type="GO" id="GO:0005979">
    <property type="term" value="P:regulation of glycogen biosynthetic process"/>
    <property type="evidence" value="ECO:0007669"/>
    <property type="project" value="TreeGrafter"/>
</dbReference>
<dbReference type="GO" id="GO:2001069">
    <property type="term" value="F:glycogen binding"/>
    <property type="evidence" value="ECO:0007669"/>
    <property type="project" value="TreeGrafter"/>
</dbReference>
<protein>
    <recommendedName>
        <fullName evidence="2">CBM21 domain-containing protein</fullName>
    </recommendedName>
</protein>
<dbReference type="InterPro" id="IPR038175">
    <property type="entry name" value="CBM21_dom_sf"/>
</dbReference>
<gene>
    <name evidence="3" type="primary">KAFR0G02470</name>
    <name evidence="3" type="ORF">KAFR_0G02470</name>
</gene>
<dbReference type="eggNOG" id="KOG3986">
    <property type="taxonomic scope" value="Eukaryota"/>
</dbReference>
<dbReference type="EMBL" id="HE650827">
    <property type="protein sequence ID" value="CCF59280.1"/>
    <property type="molecule type" value="Genomic_DNA"/>
</dbReference>
<dbReference type="GeneID" id="13887259"/>
<dbReference type="AlphaFoldDB" id="H2AY30"/>
<name>H2AY30_KAZAF</name>
<dbReference type="HOGENOM" id="CLU_588003_0_0_1"/>
<dbReference type="InParanoid" id="H2AY30"/>
<dbReference type="GO" id="GO:0008157">
    <property type="term" value="F:protein phosphatase 1 binding"/>
    <property type="evidence" value="ECO:0007669"/>
    <property type="project" value="TreeGrafter"/>
</dbReference>
<evidence type="ECO:0000313" key="3">
    <source>
        <dbReference type="EMBL" id="CCF59280.1"/>
    </source>
</evidence>
<reference evidence="3 4" key="1">
    <citation type="journal article" date="2011" name="Proc. Natl. Acad. Sci. U.S.A.">
        <title>Evolutionary erosion of yeast sex chromosomes by mating-type switching accidents.</title>
        <authorList>
            <person name="Gordon J.L."/>
            <person name="Armisen D."/>
            <person name="Proux-Wera E."/>
            <person name="Oheigeartaigh S.S."/>
            <person name="Byrne K.P."/>
            <person name="Wolfe K.H."/>
        </authorList>
    </citation>
    <scope>NUCLEOTIDE SEQUENCE [LARGE SCALE GENOMIC DNA]</scope>
    <source>
        <strain evidence="4">ATCC 22294 / BCRC 22015 / CBS 2517 / CECT 1963 / NBRC 1671 / NRRL Y-8276</strain>
    </source>
</reference>
<sequence>MVIVSLSRSATSLHSILLDRTRKAHKKNVRFSTNLTSIKKFDKNAEPITISNENSPLNSPDLIALDYVTDDADDDDLYWFNNGEILPNLIDIESHYSKDNLLLFNSDYDDDDEEDNEQYSSSENFIVSDFNWDLVDSNFKMLNGNIINNNIYLQSIQLIENEIVGYIVVDNLNYEKNIEVKITFNNWENIHYVNSVYYSSINSKKDKFRFVISLDKFKFFLKLKNIIQNNTLHLQFCCRYDVNNETYYDNNFYNNYQLTLKRKDLSLEGKNKKKTTMSTNTSKTANVKRIFNNETDYFNTSPMRHLYHNNLLPNSNNEFLNKKALSTTAIPTLSSAASSSSSSTSSIYSFDSESSLSSLDDFSYETNTYYKFNPFIADFPASATYSQNESSIYTIEDDVQSDSTIKLNNNNDSNTNTNTTITTTDNNNSSDTISNTSHTTSTLNLSEMNYNTLIQSCCFYTSTNF</sequence>
<dbReference type="Pfam" id="PF03370">
    <property type="entry name" value="CBM_21"/>
    <property type="match status" value="1"/>
</dbReference>
<dbReference type="KEGG" id="kaf:KAFR_0G02470"/>